<organism evidence="1">
    <name type="scientific">Cacopsylla melanoneura</name>
    <dbReference type="NCBI Taxonomy" id="428564"/>
    <lineage>
        <taxon>Eukaryota</taxon>
        <taxon>Metazoa</taxon>
        <taxon>Ecdysozoa</taxon>
        <taxon>Arthropoda</taxon>
        <taxon>Hexapoda</taxon>
        <taxon>Insecta</taxon>
        <taxon>Pterygota</taxon>
        <taxon>Neoptera</taxon>
        <taxon>Paraneoptera</taxon>
        <taxon>Hemiptera</taxon>
        <taxon>Sternorrhyncha</taxon>
        <taxon>Psylloidea</taxon>
        <taxon>Psyllidae</taxon>
        <taxon>Psyllinae</taxon>
        <taxon>Cacopsylla</taxon>
    </lineage>
</organism>
<dbReference type="EMBL" id="HBUF01340935">
    <property type="protein sequence ID" value="CAG6703316.1"/>
    <property type="molecule type" value="Transcribed_RNA"/>
</dbReference>
<dbReference type="AlphaFoldDB" id="A0A8D8UG14"/>
<proteinExistence type="predicted"/>
<accession>A0A8D8UG14</accession>
<protein>
    <submittedName>
        <fullName evidence="1">Uncharacterized protein</fullName>
    </submittedName>
</protein>
<sequence>MNLKCLFTFGSAEMNLKCLFTFGSAEFNLNSLFIFGSAEINLKSLFTFGSAGMNLKCLFTFGSALSSQVITCFSFSVAMFPCGPTATLLALSHSSRSSMNPSRSIRSLTCSLISSSCLM</sequence>
<reference evidence="1" key="1">
    <citation type="submission" date="2021-05" db="EMBL/GenBank/DDBJ databases">
        <authorList>
            <person name="Alioto T."/>
            <person name="Alioto T."/>
            <person name="Gomez Garrido J."/>
        </authorList>
    </citation>
    <scope>NUCLEOTIDE SEQUENCE</scope>
</reference>
<name>A0A8D8UG14_9HEMI</name>
<evidence type="ECO:0000313" key="1">
    <source>
        <dbReference type="EMBL" id="CAG6703316.1"/>
    </source>
</evidence>